<dbReference type="EnsemblPlants" id="PGSC0003DMT400076163">
    <property type="protein sequence ID" value="PGSC0003DMT400076163"/>
    <property type="gene ID" value="PGSC0003DMG403029613"/>
</dbReference>
<reference evidence="7" key="2">
    <citation type="submission" date="2015-06" db="UniProtKB">
        <authorList>
            <consortium name="EnsemblPlants"/>
        </authorList>
    </citation>
    <scope>IDENTIFICATION</scope>
    <source>
        <strain evidence="7">DM1-3 516 R44</strain>
    </source>
</reference>
<feature type="domain" description="RWP-RK" evidence="6">
    <location>
        <begin position="21"/>
        <end position="64"/>
    </location>
</feature>
<protein>
    <recommendedName>
        <fullName evidence="6">RWP-RK domain-containing protein</fullName>
    </recommendedName>
</protein>
<evidence type="ECO:0000313" key="8">
    <source>
        <dbReference type="Proteomes" id="UP000011115"/>
    </source>
</evidence>
<dbReference type="GO" id="GO:0003677">
    <property type="term" value="F:DNA binding"/>
    <property type="evidence" value="ECO:0007669"/>
    <property type="project" value="UniProtKB-KW"/>
</dbReference>
<dbReference type="InterPro" id="IPR003035">
    <property type="entry name" value="RWP-RK_dom"/>
</dbReference>
<name>M1CW97_SOLTU</name>
<keyword evidence="4" id="KW-0539">Nucleus</keyword>
<dbReference type="Pfam" id="PF02042">
    <property type="entry name" value="RWP-RK"/>
    <property type="match status" value="1"/>
</dbReference>
<evidence type="ECO:0000256" key="4">
    <source>
        <dbReference type="ARBA" id="ARBA00023242"/>
    </source>
</evidence>
<accession>M1CW97</accession>
<evidence type="ECO:0000313" key="7">
    <source>
        <dbReference type="EnsemblPlants" id="PGSC0003DMT400076163"/>
    </source>
</evidence>
<dbReference type="ExpressionAtlas" id="M1CW97">
    <property type="expression patterns" value="baseline"/>
</dbReference>
<reference evidence="8" key="1">
    <citation type="journal article" date="2011" name="Nature">
        <title>Genome sequence and analysis of the tuber crop potato.</title>
        <authorList>
            <consortium name="The Potato Genome Sequencing Consortium"/>
        </authorList>
    </citation>
    <scope>NUCLEOTIDE SEQUENCE [LARGE SCALE GENOMIC DNA]</scope>
    <source>
        <strain evidence="8">cv. DM1-3 516 R44</strain>
    </source>
</reference>
<keyword evidence="1" id="KW-0805">Transcription regulation</keyword>
<sequence>MVQGSSNGESKNAVLLGGKWISRQKIEEQYGQKREDAAATFGVSVSTFMRKLKKIGINTWPYPKRCSKSKSCVRIDDASTDGSVRRKRLKNIVVTRHVRRKRLNSHSSSQPKESRNCKAKTCQEKETHFEEQTTEIQNNNILNSMTVSLCKSYRKYLHHKHLYRIHQRLYFTNNSHRKFS</sequence>
<organism evidence="7 8">
    <name type="scientific">Solanum tuberosum</name>
    <name type="common">Potato</name>
    <dbReference type="NCBI Taxonomy" id="4113"/>
    <lineage>
        <taxon>Eukaryota</taxon>
        <taxon>Viridiplantae</taxon>
        <taxon>Streptophyta</taxon>
        <taxon>Embryophyta</taxon>
        <taxon>Tracheophyta</taxon>
        <taxon>Spermatophyta</taxon>
        <taxon>Magnoliopsida</taxon>
        <taxon>eudicotyledons</taxon>
        <taxon>Gunneridae</taxon>
        <taxon>Pentapetalae</taxon>
        <taxon>asterids</taxon>
        <taxon>lamiids</taxon>
        <taxon>Solanales</taxon>
        <taxon>Solanaceae</taxon>
        <taxon>Solanoideae</taxon>
        <taxon>Solaneae</taxon>
        <taxon>Solanum</taxon>
    </lineage>
</organism>
<evidence type="ECO:0000256" key="2">
    <source>
        <dbReference type="ARBA" id="ARBA00023125"/>
    </source>
</evidence>
<keyword evidence="3" id="KW-0804">Transcription</keyword>
<dbReference type="HOGENOM" id="CLU_1498847_0_0_1"/>
<evidence type="ECO:0000256" key="5">
    <source>
        <dbReference type="SAM" id="MobiDB-lite"/>
    </source>
</evidence>
<feature type="region of interest" description="Disordered" evidence="5">
    <location>
        <begin position="100"/>
        <end position="119"/>
    </location>
</feature>
<proteinExistence type="predicted"/>
<keyword evidence="2" id="KW-0238">DNA-binding</keyword>
<evidence type="ECO:0000256" key="3">
    <source>
        <dbReference type="ARBA" id="ARBA00023163"/>
    </source>
</evidence>
<evidence type="ECO:0000259" key="6">
    <source>
        <dbReference type="Pfam" id="PF02042"/>
    </source>
</evidence>
<dbReference type="Gramene" id="PGSC0003DMT400076163">
    <property type="protein sequence ID" value="PGSC0003DMT400076163"/>
    <property type="gene ID" value="PGSC0003DMG403029613"/>
</dbReference>
<dbReference type="AlphaFoldDB" id="M1CW97"/>
<evidence type="ECO:0000256" key="1">
    <source>
        <dbReference type="ARBA" id="ARBA00023015"/>
    </source>
</evidence>
<keyword evidence="8" id="KW-1185">Reference proteome</keyword>
<dbReference type="Proteomes" id="UP000011115">
    <property type="component" value="Unassembled WGS sequence"/>
</dbReference>